<name>A0A9D2FGH2_9FIRM</name>
<dbReference type="GO" id="GO:0009264">
    <property type="term" value="P:deoxyribonucleotide catabolic process"/>
    <property type="evidence" value="ECO:0007669"/>
    <property type="project" value="UniProtKB-UniRule"/>
</dbReference>
<protein>
    <recommendedName>
        <fullName evidence="7">Deoxyribose-phosphate aldolase</fullName>
        <shortName evidence="7">DERA</shortName>
        <ecNumber evidence="7">4.1.2.4</ecNumber>
    </recommendedName>
    <alternativeName>
        <fullName evidence="7">2-deoxy-D-ribose 5-phosphate aldolase</fullName>
    </alternativeName>
    <alternativeName>
        <fullName evidence="7">Phosphodeoxyriboaldolase</fullName>
        <shortName evidence="7">Deoxyriboaldolase</shortName>
    </alternativeName>
</protein>
<dbReference type="GO" id="GO:0006018">
    <property type="term" value="P:2-deoxyribose 1-phosphate catabolic process"/>
    <property type="evidence" value="ECO:0007669"/>
    <property type="project" value="UniProtKB-UniRule"/>
</dbReference>
<proteinExistence type="inferred from homology"/>
<evidence type="ECO:0000256" key="1">
    <source>
        <dbReference type="ARBA" id="ARBA00010936"/>
    </source>
</evidence>
<accession>A0A9D2FGH2</accession>
<dbReference type="CDD" id="cd00959">
    <property type="entry name" value="DeoC"/>
    <property type="match status" value="1"/>
</dbReference>
<sequence>MDRNEILSHVDHTLLKPEATWPQIRTLCDEAVEYGAASVCINTCYVKQAAGYLAGRCKVCCVVGFPLGAMDTASKAFEARTAIANGADEVDMVINIGRLKNGEYDAVREDIRAVKEAVGEKILKVIIETCLLTEAEKLRMCDIVCEAGADYIKTSTGFSTGGATFEDVALMVRGVAGRCKVKAAGGISTVEDMEKFLELGADRLGTSRAVKLLKGEAAQGY</sequence>
<dbReference type="SMART" id="SM01133">
    <property type="entry name" value="DeoC"/>
    <property type="match status" value="1"/>
</dbReference>
<dbReference type="InterPro" id="IPR011343">
    <property type="entry name" value="DeoC"/>
</dbReference>
<reference evidence="8" key="1">
    <citation type="journal article" date="2021" name="PeerJ">
        <title>Extensive microbial diversity within the chicken gut microbiome revealed by metagenomics and culture.</title>
        <authorList>
            <person name="Gilroy R."/>
            <person name="Ravi A."/>
            <person name="Getino M."/>
            <person name="Pursley I."/>
            <person name="Horton D.L."/>
            <person name="Alikhan N.F."/>
            <person name="Baker D."/>
            <person name="Gharbi K."/>
            <person name="Hall N."/>
            <person name="Watson M."/>
            <person name="Adriaenssens E.M."/>
            <person name="Foster-Nyarko E."/>
            <person name="Jarju S."/>
            <person name="Secka A."/>
            <person name="Antonio M."/>
            <person name="Oren A."/>
            <person name="Chaudhuri R.R."/>
            <person name="La Ragione R."/>
            <person name="Hildebrand F."/>
            <person name="Pallen M.J."/>
        </authorList>
    </citation>
    <scope>NUCLEOTIDE SEQUENCE</scope>
    <source>
        <strain evidence="8">ChiBcec16-3735</strain>
    </source>
</reference>
<dbReference type="GO" id="GO:0016052">
    <property type="term" value="P:carbohydrate catabolic process"/>
    <property type="evidence" value="ECO:0007669"/>
    <property type="project" value="TreeGrafter"/>
</dbReference>
<dbReference type="EMBL" id="DXBJ01000039">
    <property type="protein sequence ID" value="HIZ58053.1"/>
    <property type="molecule type" value="Genomic_DNA"/>
</dbReference>
<dbReference type="InterPro" id="IPR013785">
    <property type="entry name" value="Aldolase_TIM"/>
</dbReference>
<comment type="function">
    <text evidence="6 7">Catalyzes a reversible aldol reaction between acetaldehyde and D-glyceraldehyde 3-phosphate to generate 2-deoxy-D-ribose 5-phosphate.</text>
</comment>
<dbReference type="HAMAP" id="MF_00114">
    <property type="entry name" value="DeoC_type1"/>
    <property type="match status" value="1"/>
</dbReference>
<comment type="pathway">
    <text evidence="7">Carbohydrate degradation; 2-deoxy-D-ribose 1-phosphate degradation; D-glyceraldehyde 3-phosphate and acetaldehyde from 2-deoxy-alpha-D-ribose 1-phosphate: step 2/2.</text>
</comment>
<keyword evidence="2 7" id="KW-0963">Cytoplasm</keyword>
<dbReference type="Proteomes" id="UP000824065">
    <property type="component" value="Unassembled WGS sequence"/>
</dbReference>
<dbReference type="InterPro" id="IPR028581">
    <property type="entry name" value="DeoC_typeI"/>
</dbReference>
<comment type="similarity">
    <text evidence="1 7">Belongs to the DeoC/FbaB aldolase family. DeoC type 1 subfamily.</text>
</comment>
<feature type="active site" description="Schiff-base intermediate with acetaldehyde" evidence="7">
    <location>
        <position position="153"/>
    </location>
</feature>
<feature type="active site" description="Proton donor/acceptor" evidence="7">
    <location>
        <position position="182"/>
    </location>
</feature>
<evidence type="ECO:0000256" key="5">
    <source>
        <dbReference type="ARBA" id="ARBA00048791"/>
    </source>
</evidence>
<evidence type="ECO:0000256" key="3">
    <source>
        <dbReference type="ARBA" id="ARBA00023239"/>
    </source>
</evidence>
<dbReference type="GO" id="GO:0005737">
    <property type="term" value="C:cytoplasm"/>
    <property type="evidence" value="ECO:0007669"/>
    <property type="project" value="UniProtKB-SubCell"/>
</dbReference>
<evidence type="ECO:0000256" key="7">
    <source>
        <dbReference type="HAMAP-Rule" id="MF_00114"/>
    </source>
</evidence>
<gene>
    <name evidence="7 8" type="primary">deoC</name>
    <name evidence="8" type="ORF">H9725_05690</name>
</gene>
<evidence type="ECO:0000256" key="2">
    <source>
        <dbReference type="ARBA" id="ARBA00022490"/>
    </source>
</evidence>
<organism evidence="8 9">
    <name type="scientific">Candidatus Faecalibacterium gallistercoris</name>
    <dbReference type="NCBI Taxonomy" id="2838579"/>
    <lineage>
        <taxon>Bacteria</taxon>
        <taxon>Bacillati</taxon>
        <taxon>Bacillota</taxon>
        <taxon>Clostridia</taxon>
        <taxon>Eubacteriales</taxon>
        <taxon>Oscillospiraceae</taxon>
        <taxon>Faecalibacterium</taxon>
    </lineage>
</organism>
<dbReference type="AlphaFoldDB" id="A0A9D2FGH2"/>
<dbReference type="PIRSF" id="PIRSF001357">
    <property type="entry name" value="DeoC"/>
    <property type="match status" value="1"/>
</dbReference>
<evidence type="ECO:0000313" key="8">
    <source>
        <dbReference type="EMBL" id="HIZ58053.1"/>
    </source>
</evidence>
<dbReference type="EC" id="4.1.2.4" evidence="7"/>
<keyword evidence="3 7" id="KW-0456">Lyase</keyword>
<dbReference type="FunFam" id="3.20.20.70:FF:000044">
    <property type="entry name" value="Deoxyribose-phosphate aldolase"/>
    <property type="match status" value="1"/>
</dbReference>
<dbReference type="SUPFAM" id="SSF51569">
    <property type="entry name" value="Aldolase"/>
    <property type="match status" value="1"/>
</dbReference>
<keyword evidence="4 7" id="KW-0704">Schiff base</keyword>
<feature type="active site" description="Proton donor/acceptor" evidence="7">
    <location>
        <position position="91"/>
    </location>
</feature>
<comment type="subcellular location">
    <subcellularLocation>
        <location evidence="7">Cytoplasm</location>
    </subcellularLocation>
</comment>
<reference evidence="8" key="2">
    <citation type="submission" date="2021-04" db="EMBL/GenBank/DDBJ databases">
        <authorList>
            <person name="Gilroy R."/>
        </authorList>
    </citation>
    <scope>NUCLEOTIDE SEQUENCE</scope>
    <source>
        <strain evidence="8">ChiBcec16-3735</strain>
    </source>
</reference>
<dbReference type="PANTHER" id="PTHR10889:SF1">
    <property type="entry name" value="DEOXYRIBOSE-PHOSPHATE ALDOLASE"/>
    <property type="match status" value="1"/>
</dbReference>
<dbReference type="PANTHER" id="PTHR10889">
    <property type="entry name" value="DEOXYRIBOSE-PHOSPHATE ALDOLASE"/>
    <property type="match status" value="1"/>
</dbReference>
<evidence type="ECO:0000313" key="9">
    <source>
        <dbReference type="Proteomes" id="UP000824065"/>
    </source>
</evidence>
<evidence type="ECO:0000256" key="6">
    <source>
        <dbReference type="ARBA" id="ARBA00056337"/>
    </source>
</evidence>
<evidence type="ECO:0000256" key="4">
    <source>
        <dbReference type="ARBA" id="ARBA00023270"/>
    </source>
</evidence>
<dbReference type="NCBIfam" id="TIGR00126">
    <property type="entry name" value="deoC"/>
    <property type="match status" value="1"/>
</dbReference>
<dbReference type="Gene3D" id="3.20.20.70">
    <property type="entry name" value="Aldolase class I"/>
    <property type="match status" value="1"/>
</dbReference>
<comment type="catalytic activity">
    <reaction evidence="5 7">
        <text>2-deoxy-D-ribose 5-phosphate = D-glyceraldehyde 3-phosphate + acetaldehyde</text>
        <dbReference type="Rhea" id="RHEA:12821"/>
        <dbReference type="ChEBI" id="CHEBI:15343"/>
        <dbReference type="ChEBI" id="CHEBI:59776"/>
        <dbReference type="ChEBI" id="CHEBI:62877"/>
        <dbReference type="EC" id="4.1.2.4"/>
    </reaction>
</comment>
<dbReference type="InterPro" id="IPR002915">
    <property type="entry name" value="DeoC/FbaB/LacD_aldolase"/>
</dbReference>
<dbReference type="Pfam" id="PF01791">
    <property type="entry name" value="DeoC"/>
    <property type="match status" value="1"/>
</dbReference>
<dbReference type="GO" id="GO:0004139">
    <property type="term" value="F:deoxyribose-phosphate aldolase activity"/>
    <property type="evidence" value="ECO:0007669"/>
    <property type="project" value="UniProtKB-UniRule"/>
</dbReference>
<comment type="caution">
    <text evidence="8">The sequence shown here is derived from an EMBL/GenBank/DDBJ whole genome shotgun (WGS) entry which is preliminary data.</text>
</comment>